<dbReference type="EMBL" id="JABSTQ010009217">
    <property type="protein sequence ID" value="KAG0431518.1"/>
    <property type="molecule type" value="Genomic_DNA"/>
</dbReference>
<accession>A0AC60QCQ6</accession>
<protein>
    <submittedName>
        <fullName evidence="1">Uncharacterized protein</fullName>
    </submittedName>
</protein>
<organism evidence="1 2">
    <name type="scientific">Ixodes persulcatus</name>
    <name type="common">Taiga tick</name>
    <dbReference type="NCBI Taxonomy" id="34615"/>
    <lineage>
        <taxon>Eukaryota</taxon>
        <taxon>Metazoa</taxon>
        <taxon>Ecdysozoa</taxon>
        <taxon>Arthropoda</taxon>
        <taxon>Chelicerata</taxon>
        <taxon>Arachnida</taxon>
        <taxon>Acari</taxon>
        <taxon>Parasitiformes</taxon>
        <taxon>Ixodida</taxon>
        <taxon>Ixodoidea</taxon>
        <taxon>Ixodidae</taxon>
        <taxon>Ixodinae</taxon>
        <taxon>Ixodes</taxon>
    </lineage>
</organism>
<keyword evidence="2" id="KW-1185">Reference proteome</keyword>
<dbReference type="Proteomes" id="UP000805193">
    <property type="component" value="Unassembled WGS sequence"/>
</dbReference>
<reference evidence="1 2" key="1">
    <citation type="journal article" date="2020" name="Cell">
        <title>Large-Scale Comparative Analyses of Tick Genomes Elucidate Their Genetic Diversity and Vector Capacities.</title>
        <authorList>
            <consortium name="Tick Genome and Microbiome Consortium (TIGMIC)"/>
            <person name="Jia N."/>
            <person name="Wang J."/>
            <person name="Shi W."/>
            <person name="Du L."/>
            <person name="Sun Y."/>
            <person name="Zhan W."/>
            <person name="Jiang J.F."/>
            <person name="Wang Q."/>
            <person name="Zhang B."/>
            <person name="Ji P."/>
            <person name="Bell-Sakyi L."/>
            <person name="Cui X.M."/>
            <person name="Yuan T.T."/>
            <person name="Jiang B.G."/>
            <person name="Yang W.F."/>
            <person name="Lam T.T."/>
            <person name="Chang Q.C."/>
            <person name="Ding S.J."/>
            <person name="Wang X.J."/>
            <person name="Zhu J.G."/>
            <person name="Ruan X.D."/>
            <person name="Zhao L."/>
            <person name="Wei J.T."/>
            <person name="Ye R.Z."/>
            <person name="Que T.C."/>
            <person name="Du C.H."/>
            <person name="Zhou Y.H."/>
            <person name="Cheng J.X."/>
            <person name="Dai P.F."/>
            <person name="Guo W.B."/>
            <person name="Han X.H."/>
            <person name="Huang E.J."/>
            <person name="Li L.F."/>
            <person name="Wei W."/>
            <person name="Gao Y.C."/>
            <person name="Liu J.Z."/>
            <person name="Shao H.Z."/>
            <person name="Wang X."/>
            <person name="Wang C.C."/>
            <person name="Yang T.C."/>
            <person name="Huo Q.B."/>
            <person name="Li W."/>
            <person name="Chen H.Y."/>
            <person name="Chen S.E."/>
            <person name="Zhou L.G."/>
            <person name="Ni X.B."/>
            <person name="Tian J.H."/>
            <person name="Sheng Y."/>
            <person name="Liu T."/>
            <person name="Pan Y.S."/>
            <person name="Xia L.Y."/>
            <person name="Li J."/>
            <person name="Zhao F."/>
            <person name="Cao W.C."/>
        </authorList>
    </citation>
    <scope>NUCLEOTIDE SEQUENCE [LARGE SCALE GENOMIC DNA]</scope>
    <source>
        <strain evidence="1">Iper-2018</strain>
    </source>
</reference>
<evidence type="ECO:0000313" key="2">
    <source>
        <dbReference type="Proteomes" id="UP000805193"/>
    </source>
</evidence>
<proteinExistence type="predicted"/>
<gene>
    <name evidence="1" type="ORF">HPB47_021713</name>
</gene>
<name>A0AC60QCQ6_IXOPE</name>
<sequence>MVIGGPSGGGRQMQGSDGMNMPLEYTKIKVPQSGESLVGLGGLRRLEGLESGQEILPALGGVADGASAGIEDEPGPENLMGDLKNDLKNDVEYDVLGDDVKDDVEDDVKVVRSFKEGANVKECVLPLRVRNKVWHEAQKAVRIRSPPANVLSLAFARSDAETTRCAFLRNPGHILLGWCMSLAYKKAWARVPRQATPWTAVRAGPHVGLAPGRKDTGGCRQLEDGARRANQGPAARSLGSGTPPASSCRGETSELRRR</sequence>
<comment type="caution">
    <text evidence="1">The sequence shown here is derived from an EMBL/GenBank/DDBJ whole genome shotgun (WGS) entry which is preliminary data.</text>
</comment>
<evidence type="ECO:0000313" key="1">
    <source>
        <dbReference type="EMBL" id="KAG0431518.1"/>
    </source>
</evidence>